<dbReference type="CDD" id="cd05300">
    <property type="entry name" value="2-Hacid_dh_1"/>
    <property type="match status" value="1"/>
</dbReference>
<dbReference type="PANTHER" id="PTHR43333:SF1">
    <property type="entry name" value="D-ISOMER SPECIFIC 2-HYDROXYACID DEHYDROGENASE NAD-BINDING DOMAIN-CONTAINING PROTEIN"/>
    <property type="match status" value="1"/>
</dbReference>
<dbReference type="Gene3D" id="3.40.50.720">
    <property type="entry name" value="NAD(P)-binding Rossmann-like Domain"/>
    <property type="match status" value="2"/>
</dbReference>
<dbReference type="SUPFAM" id="SSF51735">
    <property type="entry name" value="NAD(P)-binding Rossmann-fold domains"/>
    <property type="match status" value="1"/>
</dbReference>
<dbReference type="GO" id="GO:0051287">
    <property type="term" value="F:NAD binding"/>
    <property type="evidence" value="ECO:0007669"/>
    <property type="project" value="InterPro"/>
</dbReference>
<reference evidence="4" key="2">
    <citation type="submission" date="2021-04" db="EMBL/GenBank/DDBJ databases">
        <authorList>
            <person name="Gilroy R."/>
        </authorList>
    </citation>
    <scope>NUCLEOTIDE SEQUENCE</scope>
    <source>
        <strain evidence="4">ChiBcec8-13705</strain>
    </source>
</reference>
<dbReference type="InterPro" id="IPR036291">
    <property type="entry name" value="NAD(P)-bd_dom_sf"/>
</dbReference>
<dbReference type="EMBL" id="DWYG01000023">
    <property type="protein sequence ID" value="HJB41296.1"/>
    <property type="molecule type" value="Genomic_DNA"/>
</dbReference>
<dbReference type="Pfam" id="PF02826">
    <property type="entry name" value="2-Hacid_dh_C"/>
    <property type="match status" value="1"/>
</dbReference>
<dbReference type="Proteomes" id="UP000886803">
    <property type="component" value="Unassembled WGS sequence"/>
</dbReference>
<gene>
    <name evidence="4" type="ORF">H9945_02240</name>
</gene>
<dbReference type="InterPro" id="IPR006140">
    <property type="entry name" value="D-isomer_DH_NAD-bd"/>
</dbReference>
<dbReference type="PANTHER" id="PTHR43333">
    <property type="entry name" value="2-HACID_DH_C DOMAIN-CONTAINING PROTEIN"/>
    <property type="match status" value="1"/>
</dbReference>
<organism evidence="4 5">
    <name type="scientific">Candidatus Gemmiger avicola</name>
    <dbReference type="NCBI Taxonomy" id="2838605"/>
    <lineage>
        <taxon>Bacteria</taxon>
        <taxon>Bacillati</taxon>
        <taxon>Bacillota</taxon>
        <taxon>Clostridia</taxon>
        <taxon>Eubacteriales</taxon>
        <taxon>Gemmiger</taxon>
    </lineage>
</organism>
<evidence type="ECO:0000313" key="5">
    <source>
        <dbReference type="Proteomes" id="UP000886803"/>
    </source>
</evidence>
<evidence type="ECO:0000256" key="1">
    <source>
        <dbReference type="ARBA" id="ARBA00023002"/>
    </source>
</evidence>
<sequence length="341" mass="37169">MKADRILAALPLTEAHRARLRAAAPWAQFRFAETPAPDDVRWADIIFGNVPVEMIRQNDHLAWFQSNFAGPDAYLAPGVLPENCLVTNATGAYGLAISEWMLGMWLGLCKDLFLYRDRQNAAHWQAIERPVRSVGGARLLCVGLGDIGSSLARRAHALGAEVVGVRRTAHPETPCPPCCLRVVGQDALDAELPAADCVALSLPGTDETAHLFDAARIARMKPGAILLNVGRGSAVDTDALAEALRSRRLFAAGLDVTDPEPLPPDHPLWREPHAIITPHISGRFSLPRTLDQIVEIFAINLRHYAAGEPLDNQVSRTRKYVPCDAPGRRLCGDADLRFAGR</sequence>
<dbReference type="SUPFAM" id="SSF52283">
    <property type="entry name" value="Formate/glycerate dehydrogenase catalytic domain-like"/>
    <property type="match status" value="1"/>
</dbReference>
<proteinExistence type="predicted"/>
<evidence type="ECO:0000259" key="3">
    <source>
        <dbReference type="Pfam" id="PF02826"/>
    </source>
</evidence>
<reference evidence="4" key="1">
    <citation type="journal article" date="2021" name="PeerJ">
        <title>Extensive microbial diversity within the chicken gut microbiome revealed by metagenomics and culture.</title>
        <authorList>
            <person name="Gilroy R."/>
            <person name="Ravi A."/>
            <person name="Getino M."/>
            <person name="Pursley I."/>
            <person name="Horton D.L."/>
            <person name="Alikhan N.F."/>
            <person name="Baker D."/>
            <person name="Gharbi K."/>
            <person name="Hall N."/>
            <person name="Watson M."/>
            <person name="Adriaenssens E.M."/>
            <person name="Foster-Nyarko E."/>
            <person name="Jarju S."/>
            <person name="Secka A."/>
            <person name="Antonio M."/>
            <person name="Oren A."/>
            <person name="Chaudhuri R.R."/>
            <person name="La Ragione R."/>
            <person name="Hildebrand F."/>
            <person name="Pallen M.J."/>
        </authorList>
    </citation>
    <scope>NUCLEOTIDE SEQUENCE</scope>
    <source>
        <strain evidence="4">ChiBcec8-13705</strain>
    </source>
</reference>
<comment type="caution">
    <text evidence="4">The sequence shown here is derived from an EMBL/GenBank/DDBJ whole genome shotgun (WGS) entry which is preliminary data.</text>
</comment>
<keyword evidence="1" id="KW-0560">Oxidoreductase</keyword>
<accession>A0A9D2M611</accession>
<feature type="domain" description="D-isomer specific 2-hydroxyacid dehydrogenase NAD-binding" evidence="3">
    <location>
        <begin position="103"/>
        <end position="281"/>
    </location>
</feature>
<evidence type="ECO:0000256" key="2">
    <source>
        <dbReference type="ARBA" id="ARBA00023027"/>
    </source>
</evidence>
<protein>
    <submittedName>
        <fullName evidence="4">D-2-hydroxyacid dehydrogenase</fullName>
    </submittedName>
</protein>
<evidence type="ECO:0000313" key="4">
    <source>
        <dbReference type="EMBL" id="HJB41296.1"/>
    </source>
</evidence>
<name>A0A9D2M611_9FIRM</name>
<dbReference type="GO" id="GO:0016491">
    <property type="term" value="F:oxidoreductase activity"/>
    <property type="evidence" value="ECO:0007669"/>
    <property type="project" value="UniProtKB-KW"/>
</dbReference>
<dbReference type="AlphaFoldDB" id="A0A9D2M611"/>
<keyword evidence="2" id="KW-0520">NAD</keyword>